<gene>
    <name evidence="1" type="ORF">MRATA1EN22A_LOCUS13259</name>
</gene>
<organism evidence="1 2">
    <name type="scientific">Rangifer tarandus platyrhynchus</name>
    <name type="common">Svalbard reindeer</name>
    <dbReference type="NCBI Taxonomy" id="3082113"/>
    <lineage>
        <taxon>Eukaryota</taxon>
        <taxon>Metazoa</taxon>
        <taxon>Chordata</taxon>
        <taxon>Craniata</taxon>
        <taxon>Vertebrata</taxon>
        <taxon>Euteleostomi</taxon>
        <taxon>Mammalia</taxon>
        <taxon>Eutheria</taxon>
        <taxon>Laurasiatheria</taxon>
        <taxon>Artiodactyla</taxon>
        <taxon>Ruminantia</taxon>
        <taxon>Pecora</taxon>
        <taxon>Cervidae</taxon>
        <taxon>Odocoileinae</taxon>
        <taxon>Rangifer</taxon>
    </lineage>
</organism>
<accession>A0AC59Z2K0</accession>
<reference evidence="1" key="1">
    <citation type="submission" date="2023-05" db="EMBL/GenBank/DDBJ databases">
        <authorList>
            <consortium name="ELIXIR-Norway"/>
        </authorList>
    </citation>
    <scope>NUCLEOTIDE SEQUENCE</scope>
</reference>
<proteinExistence type="predicted"/>
<dbReference type="EMBL" id="OX596107">
    <property type="protein sequence ID" value="CAN0181382.1"/>
    <property type="molecule type" value="Genomic_DNA"/>
</dbReference>
<dbReference type="Proteomes" id="UP001162501">
    <property type="component" value="Chromosome 23"/>
</dbReference>
<name>A0AC59Z2K0_RANTA</name>
<reference evidence="1" key="2">
    <citation type="submission" date="2025-03" db="EMBL/GenBank/DDBJ databases">
        <authorList>
            <consortium name="ELIXIR-Norway"/>
            <consortium name="Elixir Norway"/>
        </authorList>
    </citation>
    <scope>NUCLEOTIDE SEQUENCE</scope>
</reference>
<sequence>MSWTSRGLSSAFAGVPSPSSTSSKRKQASPMHPAAQKGGPCGDTWTGAGLQKEPGEALGSPTPIQGRGRHQIECPGGE</sequence>
<protein>
    <submittedName>
        <fullName evidence="1">Uncharacterized protein</fullName>
    </submittedName>
</protein>
<evidence type="ECO:0000313" key="2">
    <source>
        <dbReference type="Proteomes" id="UP001162501"/>
    </source>
</evidence>
<evidence type="ECO:0000313" key="1">
    <source>
        <dbReference type="EMBL" id="CAN0181382.1"/>
    </source>
</evidence>